<keyword evidence="1" id="KW-1133">Transmembrane helix</keyword>
<proteinExistence type="predicted"/>
<organism evidence="2 3">
    <name type="scientific">Pedosphaera parvula (strain Ellin514)</name>
    <dbReference type="NCBI Taxonomy" id="320771"/>
    <lineage>
        <taxon>Bacteria</taxon>
        <taxon>Pseudomonadati</taxon>
        <taxon>Verrucomicrobiota</taxon>
        <taxon>Pedosphaerae</taxon>
        <taxon>Pedosphaerales</taxon>
        <taxon>Pedosphaeraceae</taxon>
        <taxon>Pedosphaera</taxon>
    </lineage>
</organism>
<protein>
    <submittedName>
        <fullName evidence="2">Uncharacterized protein</fullName>
    </submittedName>
</protein>
<reference evidence="2 3" key="1">
    <citation type="journal article" date="2011" name="J. Bacteriol.">
        <title>Genome sequence of 'Pedosphaera parvula' Ellin514, an aerobic Verrucomicrobial isolate from pasture soil.</title>
        <authorList>
            <person name="Kant R."/>
            <person name="van Passel M.W."/>
            <person name="Sangwan P."/>
            <person name="Palva A."/>
            <person name="Lucas S."/>
            <person name="Copeland A."/>
            <person name="Lapidus A."/>
            <person name="Glavina Del Rio T."/>
            <person name="Dalin E."/>
            <person name="Tice H."/>
            <person name="Bruce D."/>
            <person name="Goodwin L."/>
            <person name="Pitluck S."/>
            <person name="Chertkov O."/>
            <person name="Larimer F.W."/>
            <person name="Land M.L."/>
            <person name="Hauser L."/>
            <person name="Brettin T.S."/>
            <person name="Detter J.C."/>
            <person name="Han S."/>
            <person name="de Vos W.M."/>
            <person name="Janssen P.H."/>
            <person name="Smidt H."/>
        </authorList>
    </citation>
    <scope>NUCLEOTIDE SEQUENCE [LARGE SCALE GENOMIC DNA]</scope>
    <source>
        <strain evidence="2 3">Ellin514</strain>
    </source>
</reference>
<sequence>MKLRTYFSTPGLERYPKRERLARWQATHNLLLREDAQYRQRHTSFLIILICLSCPLLAVYGYYFGIGSSSFAVNLAVIICFGGSIVYLSLRHLHFKNQCIGRYLQSNHAS</sequence>
<name>B9XJC7_PEDPL</name>
<keyword evidence="1" id="KW-0472">Membrane</keyword>
<dbReference type="Proteomes" id="UP000003688">
    <property type="component" value="Unassembled WGS sequence"/>
</dbReference>
<feature type="transmembrane region" description="Helical" evidence="1">
    <location>
        <begin position="45"/>
        <end position="65"/>
    </location>
</feature>
<accession>B9XJC7</accession>
<gene>
    <name evidence="2" type="ORF">Cflav_PD3047</name>
</gene>
<dbReference type="AlphaFoldDB" id="B9XJC7"/>
<keyword evidence="3" id="KW-1185">Reference proteome</keyword>
<comment type="caution">
    <text evidence="2">The sequence shown here is derived from an EMBL/GenBank/DDBJ whole genome shotgun (WGS) entry which is preliminary data.</text>
</comment>
<dbReference type="STRING" id="320771.Cflav_PD3047"/>
<evidence type="ECO:0000256" key="1">
    <source>
        <dbReference type="SAM" id="Phobius"/>
    </source>
</evidence>
<feature type="transmembrane region" description="Helical" evidence="1">
    <location>
        <begin position="71"/>
        <end position="90"/>
    </location>
</feature>
<evidence type="ECO:0000313" key="3">
    <source>
        <dbReference type="Proteomes" id="UP000003688"/>
    </source>
</evidence>
<dbReference type="RefSeq" id="WP_007415920.1">
    <property type="nucleotide sequence ID" value="NZ_ABOX02000021.1"/>
</dbReference>
<keyword evidence="1" id="KW-0812">Transmembrane</keyword>
<evidence type="ECO:0000313" key="2">
    <source>
        <dbReference type="EMBL" id="EEF59988.1"/>
    </source>
</evidence>
<dbReference type="EMBL" id="ABOX02000021">
    <property type="protein sequence ID" value="EEF59988.1"/>
    <property type="molecule type" value="Genomic_DNA"/>
</dbReference>